<reference evidence="1" key="1">
    <citation type="submission" date="2021-05" db="EMBL/GenBank/DDBJ databases">
        <authorList>
            <person name="Alioto T."/>
            <person name="Alioto T."/>
            <person name="Gomez Garrido J."/>
        </authorList>
    </citation>
    <scope>NUCLEOTIDE SEQUENCE</scope>
</reference>
<accession>A0A8D8M612</accession>
<dbReference type="EMBL" id="HBUF01041579">
    <property type="protein sequence ID" value="CAG6618274.1"/>
    <property type="molecule type" value="Transcribed_RNA"/>
</dbReference>
<organism evidence="1">
    <name type="scientific">Cacopsylla melanoneura</name>
    <dbReference type="NCBI Taxonomy" id="428564"/>
    <lineage>
        <taxon>Eukaryota</taxon>
        <taxon>Metazoa</taxon>
        <taxon>Ecdysozoa</taxon>
        <taxon>Arthropoda</taxon>
        <taxon>Hexapoda</taxon>
        <taxon>Insecta</taxon>
        <taxon>Pterygota</taxon>
        <taxon>Neoptera</taxon>
        <taxon>Paraneoptera</taxon>
        <taxon>Hemiptera</taxon>
        <taxon>Sternorrhyncha</taxon>
        <taxon>Psylloidea</taxon>
        <taxon>Psyllidae</taxon>
        <taxon>Psyllinae</taxon>
        <taxon>Cacopsylla</taxon>
    </lineage>
</organism>
<name>A0A8D8M612_9HEMI</name>
<dbReference type="AlphaFoldDB" id="A0A8D8M612"/>
<proteinExistence type="predicted"/>
<sequence length="243" mass="28540">MLEIIIGHYSALRTVFLTVRIQVVYDDACHAQSELFLHVPRCRHGRFGRIRGRRLNLRRRRRRRYLRLDAGRTAAAPMRFNRNPRRRSTDRGVRRAARRLFLLRLPQLLSRRFPLEVLPFLGRLQLLLRVLDFSFPFAGALFFKFLNGANNILGHQSFSFSLPGGRSLYSTGRGVVYFFTIRRKGRSQRGSTAFFVFHSQRRVLVFITRLRRTISCRNRHVPRLTTGSRRLETASIFSLQVPE</sequence>
<dbReference type="EMBL" id="HBUF01041578">
    <property type="protein sequence ID" value="CAG6618272.1"/>
    <property type="molecule type" value="Transcribed_RNA"/>
</dbReference>
<protein>
    <submittedName>
        <fullName evidence="1">Uncharacterized protein</fullName>
    </submittedName>
</protein>
<evidence type="ECO:0000313" key="1">
    <source>
        <dbReference type="EMBL" id="CAG6618272.1"/>
    </source>
</evidence>